<feature type="chain" id="PRO_5015694249" description="Carrier domain-containing protein" evidence="7">
    <location>
        <begin position="25"/>
        <end position="2178"/>
    </location>
</feature>
<dbReference type="Gene3D" id="3.30.300.30">
    <property type="match status" value="2"/>
</dbReference>
<organism evidence="9 10">
    <name type="scientific">Aspergillus ochraceoroseus IBT 24754</name>
    <dbReference type="NCBI Taxonomy" id="1392256"/>
    <lineage>
        <taxon>Eukaryota</taxon>
        <taxon>Fungi</taxon>
        <taxon>Dikarya</taxon>
        <taxon>Ascomycota</taxon>
        <taxon>Pezizomycotina</taxon>
        <taxon>Eurotiomycetes</taxon>
        <taxon>Eurotiomycetidae</taxon>
        <taxon>Eurotiales</taxon>
        <taxon>Aspergillaceae</taxon>
        <taxon>Aspergillus</taxon>
        <taxon>Aspergillus subgen. Nidulantes</taxon>
    </lineage>
</organism>
<dbReference type="InterPro" id="IPR010071">
    <property type="entry name" value="AA_adenyl_dom"/>
</dbReference>
<dbReference type="Gene3D" id="1.10.1200.10">
    <property type="entry name" value="ACP-like"/>
    <property type="match status" value="2"/>
</dbReference>
<dbReference type="Gene3D" id="2.30.38.10">
    <property type="entry name" value="Luciferase, Domain 3"/>
    <property type="match status" value="1"/>
</dbReference>
<dbReference type="Pfam" id="PF00550">
    <property type="entry name" value="PP-binding"/>
    <property type="match status" value="2"/>
</dbReference>
<dbReference type="FunFam" id="3.40.50.12780:FF:000014">
    <property type="entry name" value="Nonribosomal peptide synthetase 1"/>
    <property type="match status" value="1"/>
</dbReference>
<dbReference type="VEuPathDB" id="FungiDB:P175DRAFT_0560150"/>
<dbReference type="InterPro" id="IPR036736">
    <property type="entry name" value="ACP-like_sf"/>
</dbReference>
<feature type="signal peptide" evidence="7">
    <location>
        <begin position="1"/>
        <end position="24"/>
    </location>
</feature>
<feature type="compositionally biased region" description="Polar residues" evidence="6">
    <location>
        <begin position="50"/>
        <end position="61"/>
    </location>
</feature>
<evidence type="ECO:0000256" key="3">
    <source>
        <dbReference type="ARBA" id="ARBA00022598"/>
    </source>
</evidence>
<evidence type="ECO:0000256" key="4">
    <source>
        <dbReference type="ARBA" id="ARBA00022737"/>
    </source>
</evidence>
<dbReference type="SUPFAM" id="SSF52777">
    <property type="entry name" value="CoA-dependent acyltransferases"/>
    <property type="match status" value="4"/>
</dbReference>
<dbReference type="PROSITE" id="PS00455">
    <property type="entry name" value="AMP_BINDING"/>
    <property type="match status" value="1"/>
</dbReference>
<dbReference type="InterPro" id="IPR042099">
    <property type="entry name" value="ANL_N_sf"/>
</dbReference>
<evidence type="ECO:0000256" key="6">
    <source>
        <dbReference type="SAM" id="MobiDB-lite"/>
    </source>
</evidence>
<dbReference type="CDD" id="cd19542">
    <property type="entry name" value="CT_NRPS-like"/>
    <property type="match status" value="1"/>
</dbReference>
<dbReference type="GeneID" id="63817847"/>
<dbReference type="FunFam" id="3.30.300.30:FF:000015">
    <property type="entry name" value="Nonribosomal peptide synthase SidD"/>
    <property type="match status" value="1"/>
</dbReference>
<dbReference type="Pfam" id="PF00501">
    <property type="entry name" value="AMP-binding"/>
    <property type="match status" value="1"/>
</dbReference>
<keyword evidence="1" id="KW-0596">Phosphopantetheine</keyword>
<keyword evidence="2" id="KW-0597">Phosphoprotein</keyword>
<feature type="region of interest" description="Disordered" evidence="6">
    <location>
        <begin position="50"/>
        <end position="71"/>
    </location>
</feature>
<evidence type="ECO:0000256" key="5">
    <source>
        <dbReference type="ARBA" id="ARBA00029454"/>
    </source>
</evidence>
<evidence type="ECO:0000259" key="8">
    <source>
        <dbReference type="PROSITE" id="PS50075"/>
    </source>
</evidence>
<dbReference type="InterPro" id="IPR023213">
    <property type="entry name" value="CAT-like_dom_sf"/>
</dbReference>
<comment type="caution">
    <text evidence="9">The sequence shown here is derived from an EMBL/GenBank/DDBJ whole genome shotgun (WGS) entry which is preliminary data.</text>
</comment>
<reference evidence="9 10" key="1">
    <citation type="journal article" date="2018" name="Proc. Natl. Acad. Sci. U.S.A.">
        <title>Linking secondary metabolites to gene clusters through genome sequencing of six diverse Aspergillus species.</title>
        <authorList>
            <person name="Kaerboelling I."/>
            <person name="Vesth T.C."/>
            <person name="Frisvad J.C."/>
            <person name="Nybo J.L."/>
            <person name="Theobald S."/>
            <person name="Kuo A."/>
            <person name="Bowyer P."/>
            <person name="Matsuda Y."/>
            <person name="Mondo S."/>
            <person name="Lyhne E.K."/>
            <person name="Kogle M.E."/>
            <person name="Clum A."/>
            <person name="Lipzen A."/>
            <person name="Salamov A."/>
            <person name="Ngan C.Y."/>
            <person name="Daum C."/>
            <person name="Chiniquy J."/>
            <person name="Barry K."/>
            <person name="LaButti K."/>
            <person name="Haridas S."/>
            <person name="Simmons B.A."/>
            <person name="Magnuson J.K."/>
            <person name="Mortensen U.H."/>
            <person name="Larsen T.O."/>
            <person name="Grigoriev I.V."/>
            <person name="Baker S.E."/>
            <person name="Andersen M.R."/>
        </authorList>
    </citation>
    <scope>NUCLEOTIDE SEQUENCE [LARGE SCALE GENOMIC DNA]</scope>
    <source>
        <strain evidence="9 10">IBT 24754</strain>
    </source>
</reference>
<dbReference type="CDD" id="cd19545">
    <property type="entry name" value="FUM14_C_NRPS-like"/>
    <property type="match status" value="1"/>
</dbReference>
<sequence>MPILQVKFPATGFAALLAFETAWAPTCRIHNLPRRPVSLERLYSNPALVRQTTSQSSTPGQKNWPAGRMGSIQSQDTYNQRENGQADGLSASQLDGDGCFRSLELIGLMPDQTTPTGLREDLFLLSWLIVLLRASDGGQIAFDWAYKNRINSSGNELVKTSLSMNEVMTGLESSIGHTVAAISSHIAKVVPSQCADITGPVSLLLSTGSLSQEAKDEPVLHLEVCSHENGFKIRPVWQAKSMLPYTIKRHINALADTIRTCLLSPDASMQDCLRPTMSDLDDIWGWNHELPPLYDFCMHEMISKQAQKSPDKDAIASWDGGLTYGQIDRYSTFVAELLREMGIQLGDVIPVCFEKSKWTIVAVLAVMKAGGTFVLMDSTLPLARLQNMAVQVGAKMRVTSRMQHEFGNEIMPGGKSIVVEEDTFSQISESQVLPELPTVPSSTLMYIIFTSGSTGTPKGVTISHETYTSSAIPRAKAVGYTGNSRVLDFASYAFDVSIDSMLLTLGNGGCLCIPSDEDRLNDINGVIRDMRVNYAGLTPSVARILDPDVITSMEGLGLGGEAVSARDVAIWGQDTRIIIGYGPCECTIGCTVNGSAATGRDYISIGPGNGAAMWVTDPNDHDVLMPVGAVGELLVEGPIVGQGYLNDPEKTASVFIHDPKWLVAGHNGYPGRRGRLYKTGDLGRYDPDGSGGIVFVGRKDTQVKLRGQRVELGEIESQLRARLPSETNVIAEVIVPQGSGSQPTLVAFVAPQSAKGHENTELGLAQQNDEQREVLSKADAELAQVLPRYMVPTAYIPVNYIPVLISGKTDRKRLRQLGATVDLRQLDQGARNTAARELSDIEQRLRQAWGETLKLNADTIRPDDNFFGLGGDSLAAMRLAAVCRAQGLDLSVASTFSHPTLTAMAGVVQICDSQTLVSETQAFSMISQAVESACWQASQACGSTPAAVEDIYPCTPTQESLFTFSLKSAEAYVAQRVAQIPSNTINLDSWKKAWEDVVAANPILRTRLVQLQDPGLQQVVLKDPISWKHSTNLEQYLETDRNEKMELGQNLARYAIVDDSNDGKRYMVWTVHHVLYDGWSEPIILKKVSDVLQSQSVEVQTQMREFVKYVRETDETAMQEFWRRELKGAVGPQFPRLPSRDFLPTPDGMVEHQIDIETSSGWPFTMATLIRGAWALVASQYSGSDDVVFGETLTGRDIALAGVEGIVGPLIATVPIRIHVRRSSSVGSYLQTVQQAMSARTPYQHMGMQFIRKVSQDAQHACEAPTGLVIQPEPEYVGSELGFEVGDVVREALHFNPYPLMLGCGIKKGGFRICASFDTSLIETKQMQRILAQIEMACLQLAKDLSRRIDEISCLPETELNQIWRWNRTPPLAYDESSKTLRADSSFKPGAAYPNAVVPWVCNSRNPSLLSPIGCVGELWLEGAFFAGETVESPAWLVAGSSSCPGRTGKMQSTGDMVQLREDGSLMFVGRKENVVPVQGHAVDIAELESHFTRYLPETARAAGAVCQVLLSDGVQKISEPELVVFVEYPPSNEDTVEVMSAQHDIISDTTSDSQCSKTTICAKIPVSLALALKKLNKFIRDSLPSFMIPSTYIVLDKLPGDQDHIDRSQLNQLASRMTSGMLTQIREGFQQAWTHSSVQTTLTTAESILQSAWAKILRISPEQIDVDDNFFRLGGDSVLAMKLVSSLRMQGHRLTVADIFQHMRLGDAARRLKQAGQVAETQVQAYVPFSTLGLADIELFLSEAVRPNLADPTWSIRDVYPVTDSQALDIRATVQPPRTSIQYTMLYLHKDINREQLIRACNNLVKTHEILRTVFIEHESTFFQVVLNELESPVTVQQQQQPDNEDLEQSVTDLCKSHAESEFRLGSSFLKIFLVEGRDGQACLVLGLSHALYDGVSLPRLLQDLDALYTGSAEQTPDVAPFSAYISHVSNQDSQTKALAYWGDLLRDSSWSVLDGSTGQLTDRAVFQTKAAVATAQAPDEITTATLLTAAWALVLANRLHTRDVTFGSVTSGRGVDLANVENVVGPCYQLTPVRVSFETPWTAMDLLRSVQKQSGESAAYDFLGFETISTQCTQWPSEATFFDSVVHHQDWDDSDTMLFAGAECRVEIMNPHGDAARPVKAVSFVRDGQVHVGVVGSERDAEFVETILDELAGAVQTLTSGKSDLVLLEEEEEGAF</sequence>
<dbReference type="PANTHER" id="PTHR45527">
    <property type="entry name" value="NONRIBOSOMAL PEPTIDE SYNTHETASE"/>
    <property type="match status" value="1"/>
</dbReference>
<dbReference type="Pfam" id="PF24895">
    <property type="entry name" value="SIDD_N"/>
    <property type="match status" value="1"/>
</dbReference>
<dbReference type="FunFam" id="3.30.559.10:FF:000034">
    <property type="entry name" value="Nonribosomal peptide synthase sidD"/>
    <property type="match status" value="1"/>
</dbReference>
<dbReference type="RefSeq" id="XP_040749648.1">
    <property type="nucleotide sequence ID" value="XM_040900963.1"/>
</dbReference>
<keyword evidence="4" id="KW-0677">Repeat</keyword>
<dbReference type="GO" id="GO:0008610">
    <property type="term" value="P:lipid biosynthetic process"/>
    <property type="evidence" value="ECO:0007669"/>
    <property type="project" value="UniProtKB-ARBA"/>
</dbReference>
<dbReference type="GO" id="GO:0031177">
    <property type="term" value="F:phosphopantetheine binding"/>
    <property type="evidence" value="ECO:0007669"/>
    <property type="project" value="InterPro"/>
</dbReference>
<keyword evidence="3" id="KW-0436">Ligase</keyword>
<dbReference type="PANTHER" id="PTHR45527:SF3">
    <property type="entry name" value="SIDEROPHORE SYNTHETASE (EUROFUNG)"/>
    <property type="match status" value="1"/>
</dbReference>
<dbReference type="GO" id="GO:0044550">
    <property type="term" value="P:secondary metabolite biosynthetic process"/>
    <property type="evidence" value="ECO:0007669"/>
    <property type="project" value="UniProtKB-ARBA"/>
</dbReference>
<keyword evidence="7" id="KW-0732">Signal</keyword>
<evidence type="ECO:0000313" key="10">
    <source>
        <dbReference type="Proteomes" id="UP000244073"/>
    </source>
</evidence>
<evidence type="ECO:0000256" key="7">
    <source>
        <dbReference type="SAM" id="SignalP"/>
    </source>
</evidence>
<dbReference type="CDD" id="cd05918">
    <property type="entry name" value="A_NRPS_SidN3_like"/>
    <property type="match status" value="1"/>
</dbReference>
<dbReference type="FunFam" id="1.10.1200.10:FF:000005">
    <property type="entry name" value="Nonribosomal peptide synthetase 1"/>
    <property type="match status" value="2"/>
</dbReference>
<dbReference type="SUPFAM" id="SSF56801">
    <property type="entry name" value="Acetyl-CoA synthetase-like"/>
    <property type="match status" value="2"/>
</dbReference>
<accession>A0A2T5LPP5</accession>
<evidence type="ECO:0000256" key="2">
    <source>
        <dbReference type="ARBA" id="ARBA00022553"/>
    </source>
</evidence>
<dbReference type="InterPro" id="IPR056896">
    <property type="entry name" value="SIDD_N"/>
</dbReference>
<dbReference type="NCBIfam" id="TIGR01733">
    <property type="entry name" value="AA-adenyl-dom"/>
    <property type="match status" value="1"/>
</dbReference>
<dbReference type="GO" id="GO:0044281">
    <property type="term" value="P:small molecule metabolic process"/>
    <property type="evidence" value="ECO:0007669"/>
    <property type="project" value="UniProtKB-ARBA"/>
</dbReference>
<dbReference type="Gene3D" id="3.30.559.30">
    <property type="entry name" value="Nonribosomal peptide synthetase, condensation domain"/>
    <property type="match status" value="2"/>
</dbReference>
<proteinExistence type="inferred from homology"/>
<gene>
    <name evidence="9" type="ORF">P175DRAFT_0560150</name>
</gene>
<dbReference type="InterPro" id="IPR000873">
    <property type="entry name" value="AMP-dep_synth/lig_dom"/>
</dbReference>
<dbReference type="GO" id="GO:0043041">
    <property type="term" value="P:amino acid activation for nonribosomal peptide biosynthetic process"/>
    <property type="evidence" value="ECO:0007669"/>
    <property type="project" value="TreeGrafter"/>
</dbReference>
<dbReference type="Proteomes" id="UP000244073">
    <property type="component" value="Unassembled WGS sequence"/>
</dbReference>
<dbReference type="FunFam" id="3.30.559.30:FF:000003">
    <property type="entry name" value="Nonribosomal peptide synthase SidD"/>
    <property type="match status" value="1"/>
</dbReference>
<dbReference type="Pfam" id="PF00668">
    <property type="entry name" value="Condensation"/>
    <property type="match status" value="2"/>
</dbReference>
<dbReference type="InterPro" id="IPR009081">
    <property type="entry name" value="PP-bd_ACP"/>
</dbReference>
<comment type="similarity">
    <text evidence="5">Belongs to the NRP synthetase family.</text>
</comment>
<dbReference type="PROSITE" id="PS50075">
    <property type="entry name" value="CARRIER"/>
    <property type="match status" value="2"/>
</dbReference>
<dbReference type="InterPro" id="IPR020806">
    <property type="entry name" value="PKS_PP-bd"/>
</dbReference>
<name>A0A2T5LPP5_9EURO</name>
<dbReference type="InterPro" id="IPR020845">
    <property type="entry name" value="AMP-binding_CS"/>
</dbReference>
<dbReference type="GO" id="GO:0016874">
    <property type="term" value="F:ligase activity"/>
    <property type="evidence" value="ECO:0007669"/>
    <property type="project" value="UniProtKB-KW"/>
</dbReference>
<evidence type="ECO:0000256" key="1">
    <source>
        <dbReference type="ARBA" id="ARBA00022450"/>
    </source>
</evidence>
<dbReference type="InterPro" id="IPR006162">
    <property type="entry name" value="Ppantetheine_attach_site"/>
</dbReference>
<dbReference type="Gene3D" id="3.40.50.12780">
    <property type="entry name" value="N-terminal domain of ligase-like"/>
    <property type="match status" value="1"/>
</dbReference>
<dbReference type="SMART" id="SM00823">
    <property type="entry name" value="PKS_PP"/>
    <property type="match status" value="2"/>
</dbReference>
<dbReference type="InterPro" id="IPR001242">
    <property type="entry name" value="Condensation_dom"/>
</dbReference>
<protein>
    <recommendedName>
        <fullName evidence="8">Carrier domain-containing protein</fullName>
    </recommendedName>
</protein>
<dbReference type="Gene3D" id="3.30.559.10">
    <property type="entry name" value="Chloramphenicol acetyltransferase-like domain"/>
    <property type="match status" value="2"/>
</dbReference>
<dbReference type="InterPro" id="IPR045851">
    <property type="entry name" value="AMP-bd_C_sf"/>
</dbReference>
<dbReference type="EMBL" id="MSFN02000008">
    <property type="protein sequence ID" value="PTU18256.1"/>
    <property type="molecule type" value="Genomic_DNA"/>
</dbReference>
<feature type="domain" description="Carrier" evidence="8">
    <location>
        <begin position="839"/>
        <end position="912"/>
    </location>
</feature>
<dbReference type="PROSITE" id="PS00012">
    <property type="entry name" value="PHOSPHOPANTETHEINE"/>
    <property type="match status" value="1"/>
</dbReference>
<dbReference type="SUPFAM" id="SSF47336">
    <property type="entry name" value="ACP-like"/>
    <property type="match status" value="2"/>
</dbReference>
<feature type="domain" description="Carrier" evidence="8">
    <location>
        <begin position="1641"/>
        <end position="1717"/>
    </location>
</feature>
<dbReference type="OrthoDB" id="416786at2759"/>
<dbReference type="GO" id="GO:0005737">
    <property type="term" value="C:cytoplasm"/>
    <property type="evidence" value="ECO:0007669"/>
    <property type="project" value="TreeGrafter"/>
</dbReference>
<evidence type="ECO:0000313" key="9">
    <source>
        <dbReference type="EMBL" id="PTU18256.1"/>
    </source>
</evidence>